<sequence length="147" mass="15860">MPIRTTTSAFKPRGATSSAPKALASQIVRCFRCGGPHYLSQCLQTDVRVYFSCQQLRHLARDCPTPSGAVSSSASALHAVRPKATKAPTTTRSIAEGRVFTTFASEAAQATDLVQGTTVVTDTFLSVLFDSEATHFYCGHLCEKLRM</sequence>
<dbReference type="GO" id="GO:0003676">
    <property type="term" value="F:nucleic acid binding"/>
    <property type="evidence" value="ECO:0007669"/>
    <property type="project" value="InterPro"/>
</dbReference>
<dbReference type="RefSeq" id="XP_027358740.1">
    <property type="nucleotide sequence ID" value="XM_027502939.1"/>
</dbReference>
<dbReference type="Gene3D" id="4.10.60.10">
    <property type="entry name" value="Zinc finger, CCHC-type"/>
    <property type="match status" value="1"/>
</dbReference>
<dbReference type="InterPro" id="IPR036875">
    <property type="entry name" value="Znf_CCHC_sf"/>
</dbReference>
<evidence type="ECO:0000313" key="2">
    <source>
        <dbReference type="RefSeq" id="XP_027358740.1"/>
    </source>
</evidence>
<dbReference type="Proteomes" id="UP000694853">
    <property type="component" value="Unplaced"/>
</dbReference>
<dbReference type="OrthoDB" id="1434983at2759"/>
<dbReference type="AlphaFoldDB" id="A0A8B8LR25"/>
<evidence type="ECO:0000313" key="1">
    <source>
        <dbReference type="Proteomes" id="UP000694853"/>
    </source>
</evidence>
<dbReference type="Pfam" id="PF08284">
    <property type="entry name" value="RVP_2"/>
    <property type="match status" value="1"/>
</dbReference>
<reference evidence="1" key="1">
    <citation type="journal article" date="2019" name="Toxins">
        <title>Detection of Abrin-Like and Prepropulchellin-Like Toxin Genes and Transcripts Using Whole Genome Sequencing and Full-Length Transcript Sequencing of Abrus precatorius.</title>
        <authorList>
            <person name="Hovde B.T."/>
            <person name="Daligault H.E."/>
            <person name="Hanschen E.R."/>
            <person name="Kunde Y.A."/>
            <person name="Johnson M.B."/>
            <person name="Starkenburg S.R."/>
            <person name="Johnson S.L."/>
        </authorList>
    </citation>
    <scope>NUCLEOTIDE SEQUENCE [LARGE SCALE GENOMIC DNA]</scope>
</reference>
<keyword evidence="1" id="KW-1185">Reference proteome</keyword>
<organism evidence="1 2">
    <name type="scientific">Abrus precatorius</name>
    <name type="common">Indian licorice</name>
    <name type="synonym">Glycine abrus</name>
    <dbReference type="NCBI Taxonomy" id="3816"/>
    <lineage>
        <taxon>Eukaryota</taxon>
        <taxon>Viridiplantae</taxon>
        <taxon>Streptophyta</taxon>
        <taxon>Embryophyta</taxon>
        <taxon>Tracheophyta</taxon>
        <taxon>Spermatophyta</taxon>
        <taxon>Magnoliopsida</taxon>
        <taxon>eudicotyledons</taxon>
        <taxon>Gunneridae</taxon>
        <taxon>Pentapetalae</taxon>
        <taxon>rosids</taxon>
        <taxon>fabids</taxon>
        <taxon>Fabales</taxon>
        <taxon>Fabaceae</taxon>
        <taxon>Papilionoideae</taxon>
        <taxon>50 kb inversion clade</taxon>
        <taxon>NPAAA clade</taxon>
        <taxon>indigoferoid/millettioid clade</taxon>
        <taxon>Abreae</taxon>
        <taxon>Abrus</taxon>
    </lineage>
</organism>
<dbReference type="GO" id="GO:0008270">
    <property type="term" value="F:zinc ion binding"/>
    <property type="evidence" value="ECO:0007669"/>
    <property type="project" value="InterPro"/>
</dbReference>
<dbReference type="KEGG" id="aprc:113867548"/>
<proteinExistence type="predicted"/>
<dbReference type="SUPFAM" id="SSF57756">
    <property type="entry name" value="Retrovirus zinc finger-like domains"/>
    <property type="match status" value="1"/>
</dbReference>
<reference evidence="2" key="2">
    <citation type="submission" date="2025-08" db="UniProtKB">
        <authorList>
            <consortium name="RefSeq"/>
        </authorList>
    </citation>
    <scope>IDENTIFICATION</scope>
    <source>
        <tissue evidence="2">Young leaves</tissue>
    </source>
</reference>
<protein>
    <submittedName>
        <fullName evidence="2">Uncharacterized protein LOC113867548</fullName>
    </submittedName>
</protein>
<gene>
    <name evidence="2" type="primary">LOC113867548</name>
</gene>
<name>A0A8B8LR25_ABRPR</name>
<dbReference type="GeneID" id="113867548"/>
<accession>A0A8B8LR25</accession>